<dbReference type="SUPFAM" id="SSF56399">
    <property type="entry name" value="ADP-ribosylation"/>
    <property type="match status" value="1"/>
</dbReference>
<evidence type="ECO:0000313" key="3">
    <source>
        <dbReference type="Proteomes" id="UP000326678"/>
    </source>
</evidence>
<keyword evidence="3" id="KW-1185">Reference proteome</keyword>
<organism evidence="2 3">
    <name type="scientific">Nostoc sphaeroides CCNUC1</name>
    <dbReference type="NCBI Taxonomy" id="2653204"/>
    <lineage>
        <taxon>Bacteria</taxon>
        <taxon>Bacillati</taxon>
        <taxon>Cyanobacteriota</taxon>
        <taxon>Cyanophyceae</taxon>
        <taxon>Nostocales</taxon>
        <taxon>Nostocaceae</taxon>
        <taxon>Nostoc</taxon>
    </lineage>
</organism>
<gene>
    <name evidence="2" type="ORF">GXM_07789</name>
</gene>
<feature type="domain" description="Pierisin-like" evidence="1">
    <location>
        <begin position="110"/>
        <end position="235"/>
    </location>
</feature>
<evidence type="ECO:0000313" key="2">
    <source>
        <dbReference type="EMBL" id="QFS50295.1"/>
    </source>
</evidence>
<reference evidence="2 3" key="1">
    <citation type="submission" date="2019-10" db="EMBL/GenBank/DDBJ databases">
        <title>Genomic and transcriptomic insights into the perfect genentic adaptation of a filamentous nitrogen-fixing cyanobacterium to rice fields.</title>
        <authorList>
            <person name="Chen Z."/>
        </authorList>
    </citation>
    <scope>NUCLEOTIDE SEQUENCE [LARGE SCALE GENOMIC DNA]</scope>
    <source>
        <strain evidence="2">CCNUC1</strain>
    </source>
</reference>
<proteinExistence type="predicted"/>
<protein>
    <submittedName>
        <fullName evidence="2">Heat-labile enterotoxin alpha chain</fullName>
    </submittedName>
</protein>
<dbReference type="InterPro" id="IPR054695">
    <property type="entry name" value="Pierisin-like_dom"/>
</dbReference>
<sequence>MTSRLYKTTKNTPIHGLFLNATSQTNAFDSRPFTTKVKIVNNTHNPELKTSLKRAENYGHKPNQILSSDISSNVTPVQQKMGMEQSQVIQTAFKLPKFKLPSRKKTPKTLYRIDERKPNQIVASNGFKPHNQNGNIKIEEHVSGVLKKPDSNGGNLAKPHSQFVSTGKLGMLEDPKMTTMVTGKHLYKIKPSASGKANYHSVKEHYKKIGEKQPYPQQKEWVSEGGIPSGEIKQYLTEKQLLAQLPLKRKPLIPWRRKSLKGWQDMPTSNTV</sequence>
<name>A0A5P8WBV5_9NOSO</name>
<accession>A0A5P8WBV5</accession>
<dbReference type="Gene3D" id="3.90.210.10">
    <property type="entry name" value="Heat-Labile Enterotoxin, subunit A"/>
    <property type="match status" value="1"/>
</dbReference>
<dbReference type="Pfam" id="PF22596">
    <property type="entry name" value="Scabin-like"/>
    <property type="match status" value="1"/>
</dbReference>
<dbReference type="AlphaFoldDB" id="A0A5P8WBV5"/>
<dbReference type="Proteomes" id="UP000326678">
    <property type="component" value="Chromosome Gxm2"/>
</dbReference>
<evidence type="ECO:0000259" key="1">
    <source>
        <dbReference type="Pfam" id="PF22596"/>
    </source>
</evidence>
<dbReference type="RefSeq" id="WP_152591357.1">
    <property type="nucleotide sequence ID" value="NZ_CP045227.1"/>
</dbReference>
<dbReference type="KEGG" id="nsh:GXM_07789"/>
<dbReference type="EMBL" id="CP045227">
    <property type="protein sequence ID" value="QFS50295.1"/>
    <property type="molecule type" value="Genomic_DNA"/>
</dbReference>